<dbReference type="EMBL" id="JQSG02000002">
    <property type="protein sequence ID" value="OBS09770.1"/>
    <property type="molecule type" value="Genomic_DNA"/>
</dbReference>
<organism evidence="1 2">
    <name type="scientific">Acidihalobacter prosperus</name>
    <dbReference type="NCBI Taxonomy" id="160660"/>
    <lineage>
        <taxon>Bacteria</taxon>
        <taxon>Pseudomonadati</taxon>
        <taxon>Pseudomonadota</taxon>
        <taxon>Gammaproteobacteria</taxon>
        <taxon>Chromatiales</taxon>
        <taxon>Ectothiorhodospiraceae</taxon>
        <taxon>Acidihalobacter</taxon>
    </lineage>
</organism>
<protein>
    <submittedName>
        <fullName evidence="1">Uncharacterized protein</fullName>
    </submittedName>
</protein>
<comment type="caution">
    <text evidence="1">The sequence shown here is derived from an EMBL/GenBank/DDBJ whole genome shotgun (WGS) entry which is preliminary data.</text>
</comment>
<proteinExistence type="predicted"/>
<reference evidence="1 2" key="1">
    <citation type="journal article" date="2014" name="Genome Announc.">
        <title>Draft Genome Sequence of the Iron-Oxidizing, Acidophilic, and Halotolerant 'Thiobacillus prosperus' Type Strain DSM 5130.</title>
        <authorList>
            <person name="Ossandon F.J."/>
            <person name="Cardenas J.P."/>
            <person name="Corbett M."/>
            <person name="Quatrini R."/>
            <person name="Holmes D.S."/>
            <person name="Watkin E."/>
        </authorList>
    </citation>
    <scope>NUCLEOTIDE SEQUENCE [LARGE SCALE GENOMIC DNA]</scope>
    <source>
        <strain evidence="1 2">DSM 5130</strain>
    </source>
</reference>
<evidence type="ECO:0000313" key="1">
    <source>
        <dbReference type="EMBL" id="OBS09770.1"/>
    </source>
</evidence>
<dbReference type="RefSeq" id="WP_038092243.1">
    <property type="nucleotide sequence ID" value="NZ_JQSG02000002.1"/>
</dbReference>
<dbReference type="Pfam" id="PF12276">
    <property type="entry name" value="DUF3617"/>
    <property type="match status" value="1"/>
</dbReference>
<dbReference type="InterPro" id="IPR022061">
    <property type="entry name" value="DUF3617"/>
</dbReference>
<dbReference type="AlphaFoldDB" id="A0A1A6C5E7"/>
<evidence type="ECO:0000313" key="2">
    <source>
        <dbReference type="Proteomes" id="UP000029273"/>
    </source>
</evidence>
<sequence length="139" mass="15236">MAGASPKTLPLAAGRWRIETRQQIAGASLPFMPRHRDICLSASHPFPGVGERDCRRRRLSDARGTVRWRLHCTPRGAMPANGQATIHYRGKSLSGRAHLLIAGGRGLLHTSRPIRLYLNEALTGRRIGPCNSGRRGEVG</sequence>
<name>A0A1A6C5E7_9GAMM</name>
<accession>A0A1A6C5E7</accession>
<keyword evidence="2" id="KW-1185">Reference proteome</keyword>
<gene>
    <name evidence="1" type="ORF">Thpro_020820</name>
</gene>
<dbReference type="OrthoDB" id="9852056at2"/>
<dbReference type="Proteomes" id="UP000029273">
    <property type="component" value="Unassembled WGS sequence"/>
</dbReference>